<gene>
    <name evidence="1" type="ORF">MSG28_002541</name>
</gene>
<name>A0ACC0JWH2_CHOFU</name>
<evidence type="ECO:0000313" key="1">
    <source>
        <dbReference type="EMBL" id="KAI8428356.1"/>
    </source>
</evidence>
<dbReference type="EMBL" id="CM046103">
    <property type="protein sequence ID" value="KAI8428356.1"/>
    <property type="molecule type" value="Genomic_DNA"/>
</dbReference>
<keyword evidence="2" id="KW-1185">Reference proteome</keyword>
<sequence>MVRTCHETQRQPCREESSRTTGQQERQRSPACYMVVHHIKGFETGPVERGDNPGSTDLAHENEEGRPQIMGRGTERRNVMESNEDNFSISENKDTDKSPVNCNFQVSNMDTIITPEENFQESVQVPQEWNQEFLEMMGEELPSTTSTTKIDDTIQKQWSHWMTKGLTDETRKDLLKKYSREGTFRTEAPKVNLEIVSHLTEIAKKRDQHFTDTQNCVGTSLISLGAAISMLMENPEDGVDHMQLMKYLWDSGKILTDIFHQHSVARKSFITPNLDKDIKSTLEATDSDEWLYGVKLNEQVKDAKNIKKASASLKAPEKSSIKKTTTQVNWRGPPAKPRQVGYYPRRQFTNVKFKPKPFQTRSQNPGRSMTQKQNRPAPKK</sequence>
<organism evidence="1 2">
    <name type="scientific">Choristoneura fumiferana</name>
    <name type="common">Spruce budworm moth</name>
    <name type="synonym">Archips fumiferana</name>
    <dbReference type="NCBI Taxonomy" id="7141"/>
    <lineage>
        <taxon>Eukaryota</taxon>
        <taxon>Metazoa</taxon>
        <taxon>Ecdysozoa</taxon>
        <taxon>Arthropoda</taxon>
        <taxon>Hexapoda</taxon>
        <taxon>Insecta</taxon>
        <taxon>Pterygota</taxon>
        <taxon>Neoptera</taxon>
        <taxon>Endopterygota</taxon>
        <taxon>Lepidoptera</taxon>
        <taxon>Glossata</taxon>
        <taxon>Ditrysia</taxon>
        <taxon>Tortricoidea</taxon>
        <taxon>Tortricidae</taxon>
        <taxon>Tortricinae</taxon>
        <taxon>Choristoneura</taxon>
    </lineage>
</organism>
<comment type="caution">
    <text evidence="1">The sequence shown here is derived from an EMBL/GenBank/DDBJ whole genome shotgun (WGS) entry which is preliminary data.</text>
</comment>
<proteinExistence type="predicted"/>
<reference evidence="1 2" key="1">
    <citation type="journal article" date="2022" name="Genome Biol. Evol.">
        <title>The Spruce Budworm Genome: Reconstructing the Evolutionary History of Antifreeze Proteins.</title>
        <authorList>
            <person name="Beliveau C."/>
            <person name="Gagne P."/>
            <person name="Picq S."/>
            <person name="Vernygora O."/>
            <person name="Keeling C.I."/>
            <person name="Pinkney K."/>
            <person name="Doucet D."/>
            <person name="Wen F."/>
            <person name="Johnston J.S."/>
            <person name="Maaroufi H."/>
            <person name="Boyle B."/>
            <person name="Laroche J."/>
            <person name="Dewar K."/>
            <person name="Juretic N."/>
            <person name="Blackburn G."/>
            <person name="Nisole A."/>
            <person name="Brunet B."/>
            <person name="Brandao M."/>
            <person name="Lumley L."/>
            <person name="Duan J."/>
            <person name="Quan G."/>
            <person name="Lucarotti C.J."/>
            <person name="Roe A.D."/>
            <person name="Sperling F.A.H."/>
            <person name="Levesque R.C."/>
            <person name="Cusson M."/>
        </authorList>
    </citation>
    <scope>NUCLEOTIDE SEQUENCE [LARGE SCALE GENOMIC DNA]</scope>
    <source>
        <strain evidence="1">Glfc:IPQL:Cfum</strain>
    </source>
</reference>
<protein>
    <submittedName>
        <fullName evidence="1">Uncharacterized protein</fullName>
    </submittedName>
</protein>
<accession>A0ACC0JWH2</accession>
<dbReference type="Proteomes" id="UP001064048">
    <property type="component" value="Chromosome 3"/>
</dbReference>
<evidence type="ECO:0000313" key="2">
    <source>
        <dbReference type="Proteomes" id="UP001064048"/>
    </source>
</evidence>